<comment type="caution">
    <text evidence="3">The sequence shown here is derived from an EMBL/GenBank/DDBJ whole genome shotgun (WGS) entry which is preliminary data.</text>
</comment>
<keyword evidence="2" id="KW-1133">Transmembrane helix</keyword>
<gene>
    <name evidence="3" type="ORF">ACHHYP_09709</name>
</gene>
<dbReference type="AlphaFoldDB" id="A0A1V9YMK1"/>
<organism evidence="3 4">
    <name type="scientific">Achlya hypogyna</name>
    <name type="common">Oomycete</name>
    <name type="synonym">Protoachlya hypogyna</name>
    <dbReference type="NCBI Taxonomy" id="1202772"/>
    <lineage>
        <taxon>Eukaryota</taxon>
        <taxon>Sar</taxon>
        <taxon>Stramenopiles</taxon>
        <taxon>Oomycota</taxon>
        <taxon>Saprolegniomycetes</taxon>
        <taxon>Saprolegniales</taxon>
        <taxon>Achlyaceae</taxon>
        <taxon>Achlya</taxon>
    </lineage>
</organism>
<feature type="compositionally biased region" description="Pro residues" evidence="1">
    <location>
        <begin position="108"/>
        <end position="123"/>
    </location>
</feature>
<dbReference type="OrthoDB" id="75274at2759"/>
<name>A0A1V9YMK1_ACHHY</name>
<dbReference type="Proteomes" id="UP000243579">
    <property type="component" value="Unassembled WGS sequence"/>
</dbReference>
<feature type="transmembrane region" description="Helical" evidence="2">
    <location>
        <begin position="25"/>
        <end position="46"/>
    </location>
</feature>
<protein>
    <submittedName>
        <fullName evidence="3">Uncharacterized protein</fullName>
    </submittedName>
</protein>
<keyword evidence="4" id="KW-1185">Reference proteome</keyword>
<feature type="region of interest" description="Disordered" evidence="1">
    <location>
        <begin position="88"/>
        <end position="123"/>
    </location>
</feature>
<keyword evidence="2" id="KW-0472">Membrane</keyword>
<sequence>MNALSDLSPTAGAGLFAADHGPDDVLVLLIVCLSAVAVIGLVLCFLSRICSCLVECCDCLGRCLQPQRQARVSLFVHQKRRGVRDTDRDFVEPFLGPPEYDQPHGELSPPPYHHIPTAPPLSP</sequence>
<accession>A0A1V9YMK1</accession>
<dbReference type="EMBL" id="JNBR01001473">
    <property type="protein sequence ID" value="OQR86949.1"/>
    <property type="molecule type" value="Genomic_DNA"/>
</dbReference>
<proteinExistence type="predicted"/>
<keyword evidence="2" id="KW-0812">Transmembrane</keyword>
<reference evidence="3 4" key="1">
    <citation type="journal article" date="2014" name="Genome Biol. Evol.">
        <title>The secreted proteins of Achlya hypogyna and Thraustotheca clavata identify the ancestral oomycete secretome and reveal gene acquisitions by horizontal gene transfer.</title>
        <authorList>
            <person name="Misner I."/>
            <person name="Blouin N."/>
            <person name="Leonard G."/>
            <person name="Richards T.A."/>
            <person name="Lane C.E."/>
        </authorList>
    </citation>
    <scope>NUCLEOTIDE SEQUENCE [LARGE SCALE GENOMIC DNA]</scope>
    <source>
        <strain evidence="3 4">ATCC 48635</strain>
    </source>
</reference>
<evidence type="ECO:0000313" key="4">
    <source>
        <dbReference type="Proteomes" id="UP000243579"/>
    </source>
</evidence>
<evidence type="ECO:0000313" key="3">
    <source>
        <dbReference type="EMBL" id="OQR86949.1"/>
    </source>
</evidence>
<evidence type="ECO:0000256" key="2">
    <source>
        <dbReference type="SAM" id="Phobius"/>
    </source>
</evidence>
<evidence type="ECO:0000256" key="1">
    <source>
        <dbReference type="SAM" id="MobiDB-lite"/>
    </source>
</evidence>